<dbReference type="Proteomes" id="UP000239920">
    <property type="component" value="Unassembled WGS sequence"/>
</dbReference>
<gene>
    <name evidence="4" type="ORF">CK797_00265</name>
</gene>
<protein>
    <submittedName>
        <fullName evidence="4">NADH-dependent oxidoreductase</fullName>
    </submittedName>
</protein>
<dbReference type="PANTHER" id="PTHR43656:SF2">
    <property type="entry name" value="BINDING OXIDOREDUCTASE, PUTATIVE (AFU_ORTHOLOGUE AFUA_2G08260)-RELATED"/>
    <property type="match status" value="1"/>
</dbReference>
<evidence type="ECO:0000256" key="1">
    <source>
        <dbReference type="ARBA" id="ARBA00022630"/>
    </source>
</evidence>
<accession>A0A2J6NPM1</accession>
<evidence type="ECO:0000259" key="3">
    <source>
        <dbReference type="Pfam" id="PF00724"/>
    </source>
</evidence>
<dbReference type="AlphaFoldDB" id="A0A2J6NPM1"/>
<dbReference type="GO" id="GO:0016491">
    <property type="term" value="F:oxidoreductase activity"/>
    <property type="evidence" value="ECO:0007669"/>
    <property type="project" value="UniProtKB-KW"/>
</dbReference>
<feature type="domain" description="NADH:flavin oxidoreductase/NADH oxidase N-terminal" evidence="3">
    <location>
        <begin position="14"/>
        <end position="336"/>
    </location>
</feature>
<reference evidence="4 5" key="1">
    <citation type="submission" date="2017-09" db="EMBL/GenBank/DDBJ databases">
        <title>Bacterial strain isolated from the female urinary microbiota.</title>
        <authorList>
            <person name="Thomas-White K."/>
            <person name="Kumar N."/>
            <person name="Forster S."/>
            <person name="Putonti C."/>
            <person name="Lawley T."/>
            <person name="Wolfe A.J."/>
        </authorList>
    </citation>
    <scope>NUCLEOTIDE SEQUENCE [LARGE SCALE GENOMIC DNA]</scope>
    <source>
        <strain evidence="4 5">UMB0683</strain>
    </source>
</reference>
<organism evidence="4 5">
    <name type="scientific">Limosilactobacillus pontis</name>
    <dbReference type="NCBI Taxonomy" id="35787"/>
    <lineage>
        <taxon>Bacteria</taxon>
        <taxon>Bacillati</taxon>
        <taxon>Bacillota</taxon>
        <taxon>Bacilli</taxon>
        <taxon>Lactobacillales</taxon>
        <taxon>Lactobacillaceae</taxon>
        <taxon>Limosilactobacillus</taxon>
    </lineage>
</organism>
<dbReference type="OrthoDB" id="9772736at2"/>
<dbReference type="InterPro" id="IPR013785">
    <property type="entry name" value="Aldolase_TIM"/>
</dbReference>
<dbReference type="InterPro" id="IPR051799">
    <property type="entry name" value="NADH_flavin_oxidoreductase"/>
</dbReference>
<dbReference type="GO" id="GO:0010181">
    <property type="term" value="F:FMN binding"/>
    <property type="evidence" value="ECO:0007669"/>
    <property type="project" value="InterPro"/>
</dbReference>
<proteinExistence type="predicted"/>
<name>A0A2J6NPM1_9LACO</name>
<dbReference type="RefSeq" id="WP_104687832.1">
    <property type="nucleotide sequence ID" value="NZ_JBKTHY010000004.1"/>
</dbReference>
<dbReference type="PANTHER" id="PTHR43656">
    <property type="entry name" value="BINDING OXIDOREDUCTASE, PUTATIVE (AFU_ORTHOLOGUE AFUA_2G08260)-RELATED"/>
    <property type="match status" value="1"/>
</dbReference>
<evidence type="ECO:0000256" key="2">
    <source>
        <dbReference type="ARBA" id="ARBA00023002"/>
    </source>
</evidence>
<keyword evidence="2" id="KW-0560">Oxidoreductase</keyword>
<evidence type="ECO:0000313" key="4">
    <source>
        <dbReference type="EMBL" id="PMB83272.1"/>
    </source>
</evidence>
<dbReference type="EMBL" id="PNFV01000001">
    <property type="protein sequence ID" value="PMB83272.1"/>
    <property type="molecule type" value="Genomic_DNA"/>
</dbReference>
<evidence type="ECO:0000313" key="5">
    <source>
        <dbReference type="Proteomes" id="UP000239920"/>
    </source>
</evidence>
<dbReference type="InterPro" id="IPR001155">
    <property type="entry name" value="OxRdtase_FMN_N"/>
</dbReference>
<dbReference type="Pfam" id="PF00724">
    <property type="entry name" value="Oxidored_FMN"/>
    <property type="match status" value="1"/>
</dbReference>
<dbReference type="Gene3D" id="3.20.20.70">
    <property type="entry name" value="Aldolase class I"/>
    <property type="match status" value="1"/>
</dbReference>
<dbReference type="SUPFAM" id="SSF51395">
    <property type="entry name" value="FMN-linked oxidoreductases"/>
    <property type="match status" value="1"/>
</dbReference>
<sequence length="405" mass="45251">MKKLTDQVTFRHGATISNRLVQAPMLTNSGDNEAVSQDTLDYYGARSQSAGMVIVEYTSVRKNGGPSRSWAKDREQLAIYDDHFKPGMAKVAKALKKDGNKAILQLVHSGREANYAPKLGRTVEVPSKMDFPWIDYPLHELTDDEVQDVVNDFGAATKRAIDYGFDGVEIHGANHYLIQQFFSAFSNHRTDNWGGSLEKRMNFPLAIVKEVLSVVKEYAPKDFIVGYRISPEEIHETVGYTWHESTQLIKAITDHYDLDYIHLSLPKYDAKPKDSDKTFAELFQPAIGNDAKEIIVGDVMSEEDAQAALKLTDLVAMARATLIDPQIGLKISEGRGNEIIRKISPEQVKKSHLTPGLINLFSDPKMEPHLPGRESIYALHQAGSLNKDVLKNGTSSSFNLDDFKK</sequence>
<keyword evidence="1" id="KW-0285">Flavoprotein</keyword>
<comment type="caution">
    <text evidence="4">The sequence shown here is derived from an EMBL/GenBank/DDBJ whole genome shotgun (WGS) entry which is preliminary data.</text>
</comment>